<organism evidence="2 3">
    <name type="scientific">Dimargaris cristalligena</name>
    <dbReference type="NCBI Taxonomy" id="215637"/>
    <lineage>
        <taxon>Eukaryota</taxon>
        <taxon>Fungi</taxon>
        <taxon>Fungi incertae sedis</taxon>
        <taxon>Zoopagomycota</taxon>
        <taxon>Kickxellomycotina</taxon>
        <taxon>Dimargaritomycetes</taxon>
        <taxon>Dimargaritales</taxon>
        <taxon>Dimargaritaceae</taxon>
        <taxon>Dimargaris</taxon>
    </lineage>
</organism>
<evidence type="ECO:0000313" key="2">
    <source>
        <dbReference type="EMBL" id="RKP33217.1"/>
    </source>
</evidence>
<dbReference type="Proteomes" id="UP000268162">
    <property type="component" value="Unassembled WGS sequence"/>
</dbReference>
<feature type="chain" id="PRO_5020521969" description="Carbohydrate-binding module family 19 domain-containing protein" evidence="1">
    <location>
        <begin position="22"/>
        <end position="96"/>
    </location>
</feature>
<keyword evidence="1" id="KW-0732">Signal</keyword>
<evidence type="ECO:0000313" key="3">
    <source>
        <dbReference type="Proteomes" id="UP000268162"/>
    </source>
</evidence>
<dbReference type="AlphaFoldDB" id="A0A4P9ZJ38"/>
<name>A0A4P9ZJ38_9FUNG</name>
<evidence type="ECO:0008006" key="4">
    <source>
        <dbReference type="Google" id="ProtNLM"/>
    </source>
</evidence>
<protein>
    <recommendedName>
        <fullName evidence="4">Carbohydrate-binding module family 19 domain-containing protein</fullName>
    </recommendedName>
</protein>
<sequence>MKVIFAVATAILALAVSVTIAHPECTSGHMTCGGDYPLGFLVCDNNKPVSFQCPASTKCVQVGHFINCLWSPPHPTLPIPPASPARTPHTLYNTTR</sequence>
<dbReference type="EMBL" id="ML004186">
    <property type="protein sequence ID" value="RKP33217.1"/>
    <property type="molecule type" value="Genomic_DNA"/>
</dbReference>
<feature type="signal peptide" evidence="1">
    <location>
        <begin position="1"/>
        <end position="21"/>
    </location>
</feature>
<accession>A0A4P9ZJ38</accession>
<reference evidence="3" key="1">
    <citation type="journal article" date="2018" name="Nat. Microbiol.">
        <title>Leveraging single-cell genomics to expand the fungal tree of life.</title>
        <authorList>
            <person name="Ahrendt S.R."/>
            <person name="Quandt C.A."/>
            <person name="Ciobanu D."/>
            <person name="Clum A."/>
            <person name="Salamov A."/>
            <person name="Andreopoulos B."/>
            <person name="Cheng J.F."/>
            <person name="Woyke T."/>
            <person name="Pelin A."/>
            <person name="Henrissat B."/>
            <person name="Reynolds N.K."/>
            <person name="Benny G.L."/>
            <person name="Smith M.E."/>
            <person name="James T.Y."/>
            <person name="Grigoriev I.V."/>
        </authorList>
    </citation>
    <scope>NUCLEOTIDE SEQUENCE [LARGE SCALE GENOMIC DNA]</scope>
    <source>
        <strain evidence="3">RSA 468</strain>
    </source>
</reference>
<gene>
    <name evidence="2" type="ORF">BJ085DRAFT_34660</name>
</gene>
<evidence type="ECO:0000256" key="1">
    <source>
        <dbReference type="SAM" id="SignalP"/>
    </source>
</evidence>
<proteinExistence type="predicted"/>
<keyword evidence="3" id="KW-1185">Reference proteome</keyword>